<dbReference type="AlphaFoldDB" id="A0A0H3D7K4"/>
<dbReference type="InterPro" id="IPR036388">
    <property type="entry name" value="WH-like_DNA-bd_sf"/>
</dbReference>
<name>A0A0H3D7K4_AMYMU</name>
<dbReference type="InterPro" id="IPR043129">
    <property type="entry name" value="ATPase_NBD"/>
</dbReference>
<reference evidence="2 3" key="1">
    <citation type="journal article" date="2010" name="Cell Res.">
        <title>Complete genome sequence of the rifamycin SV-producing Amycolatopsis mediterranei U32 revealed its genetic characteristics in phylogeny and metabolism.</title>
        <authorList>
            <person name="Zhao W."/>
            <person name="Zhong Y."/>
            <person name="Yuan H."/>
            <person name="Wang J."/>
            <person name="Zheng H."/>
            <person name="Wang Y."/>
            <person name="Cen X."/>
            <person name="Xu F."/>
            <person name="Bai J."/>
            <person name="Han X."/>
            <person name="Lu G."/>
            <person name="Zhu Y."/>
            <person name="Shao Z."/>
            <person name="Yan H."/>
            <person name="Li C."/>
            <person name="Peng N."/>
            <person name="Zhang Z."/>
            <person name="Zhang Y."/>
            <person name="Lin W."/>
            <person name="Fan Y."/>
            <person name="Qin Z."/>
            <person name="Hu Y."/>
            <person name="Zhu B."/>
            <person name="Wang S."/>
            <person name="Ding X."/>
            <person name="Zhao G.P."/>
        </authorList>
    </citation>
    <scope>NUCLEOTIDE SEQUENCE [LARGE SCALE GENOMIC DNA]</scope>
    <source>
        <strain evidence="3">U-32</strain>
    </source>
</reference>
<proteinExistence type="inferred from homology"/>
<dbReference type="Pfam" id="PF00480">
    <property type="entry name" value="ROK"/>
    <property type="match status" value="1"/>
</dbReference>
<comment type="similarity">
    <text evidence="1">Belongs to the ROK (NagC/XylR) family.</text>
</comment>
<dbReference type="InterPro" id="IPR049874">
    <property type="entry name" value="ROK_cs"/>
</dbReference>
<dbReference type="GeneID" id="92871483"/>
<evidence type="ECO:0000313" key="3">
    <source>
        <dbReference type="Proteomes" id="UP000000328"/>
    </source>
</evidence>
<sequence length="425" mass="44114">MSAPTRTTPHTSSRAAVLDVIRAAGTISRVSLVNATGLTGATISTVVRGLIDDGLVQETGRAASTGGKRRVLLQLNPAARYAVGIHLDHADITYVVTDLAGAVVARISRPGAGNAAPEAVVQRMTDEAWALVASADVDRERLLGFGLVFPGPLSANEGMAITPPAMRQWADFPLGHEMRRATGLPVVLDNDATAAALGEHWSGGVDLPPTFAALYMGSGIGAGLIVNGISYRGSSGNTGELGHICLEMDGPECWCGARGCLEVLAGPAAVVAAARADRRLARAAGLSRRDRNPDQSVIPDFAAVSRAARRGDEGALALLERSARYVAVAVRNLANIMDLEAVVLTGPSFAIAGPSYLPAVERELDGMFFARANHTVEMRLSRAAATAPAIGAAAMVLQSELVPLHSGLRLPENLQPSEPPLSPAS</sequence>
<dbReference type="OrthoDB" id="4083144at2"/>
<dbReference type="eggNOG" id="COG1940">
    <property type="taxonomic scope" value="Bacteria"/>
</dbReference>
<dbReference type="InterPro" id="IPR000600">
    <property type="entry name" value="ROK"/>
</dbReference>
<dbReference type="PANTHER" id="PTHR18964">
    <property type="entry name" value="ROK (REPRESSOR, ORF, KINASE) FAMILY"/>
    <property type="match status" value="1"/>
</dbReference>
<dbReference type="EMBL" id="CP002000">
    <property type="protein sequence ID" value="ADJ45519.1"/>
    <property type="molecule type" value="Genomic_DNA"/>
</dbReference>
<accession>A0A0H3D7K4</accession>
<dbReference type="SUPFAM" id="SSF53067">
    <property type="entry name" value="Actin-like ATPase domain"/>
    <property type="match status" value="1"/>
</dbReference>
<dbReference type="eggNOG" id="COG1846">
    <property type="taxonomic scope" value="Bacteria"/>
</dbReference>
<dbReference type="Gene3D" id="1.10.10.10">
    <property type="entry name" value="Winged helix-like DNA-binding domain superfamily/Winged helix DNA-binding domain"/>
    <property type="match status" value="1"/>
</dbReference>
<dbReference type="RefSeq" id="WP_013225591.1">
    <property type="nucleotide sequence ID" value="NC_014318.1"/>
</dbReference>
<dbReference type="Proteomes" id="UP000000328">
    <property type="component" value="Chromosome"/>
</dbReference>
<organism evidence="2 3">
    <name type="scientific">Amycolatopsis mediterranei (strain U-32)</name>
    <dbReference type="NCBI Taxonomy" id="749927"/>
    <lineage>
        <taxon>Bacteria</taxon>
        <taxon>Bacillati</taxon>
        <taxon>Actinomycetota</taxon>
        <taxon>Actinomycetes</taxon>
        <taxon>Pseudonocardiales</taxon>
        <taxon>Pseudonocardiaceae</taxon>
        <taxon>Amycolatopsis</taxon>
    </lineage>
</organism>
<gene>
    <name evidence="2" type="ordered locus">AMED_3740</name>
</gene>
<dbReference type="PATRIC" id="fig|749927.5.peg.3868"/>
<protein>
    <submittedName>
        <fullName evidence="2">ROK family transcriptional regulator</fullName>
    </submittedName>
</protein>
<dbReference type="PANTHER" id="PTHR18964:SF173">
    <property type="entry name" value="GLUCOKINASE"/>
    <property type="match status" value="1"/>
</dbReference>
<dbReference type="InterPro" id="IPR036390">
    <property type="entry name" value="WH_DNA-bd_sf"/>
</dbReference>
<dbReference type="PROSITE" id="PS01125">
    <property type="entry name" value="ROK"/>
    <property type="match status" value="1"/>
</dbReference>
<dbReference type="HOGENOM" id="CLU_036604_13_0_11"/>
<dbReference type="Gene3D" id="3.30.420.40">
    <property type="match status" value="2"/>
</dbReference>
<dbReference type="KEGG" id="amd:AMED_3740"/>
<dbReference type="SUPFAM" id="SSF46785">
    <property type="entry name" value="Winged helix' DNA-binding domain"/>
    <property type="match status" value="1"/>
</dbReference>
<evidence type="ECO:0000256" key="1">
    <source>
        <dbReference type="ARBA" id="ARBA00006479"/>
    </source>
</evidence>
<evidence type="ECO:0000313" key="2">
    <source>
        <dbReference type="EMBL" id="ADJ45519.1"/>
    </source>
</evidence>